<accession>A0A6M0JVW4</accession>
<dbReference type="Pfam" id="PF05406">
    <property type="entry name" value="WGR"/>
    <property type="match status" value="1"/>
</dbReference>
<evidence type="ECO:0000256" key="1">
    <source>
        <dbReference type="SAM" id="MobiDB-lite"/>
    </source>
</evidence>
<dbReference type="Proteomes" id="UP000483379">
    <property type="component" value="Unassembled WGS sequence"/>
</dbReference>
<evidence type="ECO:0000259" key="2">
    <source>
        <dbReference type="Pfam" id="PF05406"/>
    </source>
</evidence>
<dbReference type="EMBL" id="JAAIJQ010000001">
    <property type="protein sequence ID" value="NEV60325.1"/>
    <property type="molecule type" value="Genomic_DNA"/>
</dbReference>
<evidence type="ECO:0000313" key="3">
    <source>
        <dbReference type="EMBL" id="NEV60325.1"/>
    </source>
</evidence>
<gene>
    <name evidence="3" type="ORF">G3446_00175</name>
</gene>
<dbReference type="InterPro" id="IPR049809">
    <property type="entry name" value="YehF/YfeS-like_WGR"/>
</dbReference>
<dbReference type="SUPFAM" id="SSF142921">
    <property type="entry name" value="WGR domain-like"/>
    <property type="match status" value="1"/>
</dbReference>
<proteinExistence type="predicted"/>
<protein>
    <submittedName>
        <fullName evidence="3">WGR domain-containing protein</fullName>
    </submittedName>
</protein>
<feature type="region of interest" description="Disordered" evidence="1">
    <location>
        <begin position="76"/>
        <end position="99"/>
    </location>
</feature>
<dbReference type="CDD" id="cd07996">
    <property type="entry name" value="WGR_MMR_like"/>
    <property type="match status" value="1"/>
</dbReference>
<sequence length="99" mass="11097">MQRWIHAEKDRYYLVDLVQDLLGDWTLVLCWGALGSRRGRLRVVGVASEAEGLAQIEGIARRRRQRGYRREVESASISVSTGIPSQTGHTTAQRSTGDD</sequence>
<dbReference type="InterPro" id="IPR008893">
    <property type="entry name" value="WGR_domain"/>
</dbReference>
<comment type="caution">
    <text evidence="3">The sequence shown here is derived from an EMBL/GenBank/DDBJ whole genome shotgun (WGS) entry which is preliminary data.</text>
</comment>
<reference evidence="3 4" key="1">
    <citation type="submission" date="2020-02" db="EMBL/GenBank/DDBJ databases">
        <title>Genome sequences of Thiorhodococcus mannitoliphagus and Thiorhodococcus minor, purple sulfur photosynthetic bacteria in the gammaproteobacterial family, Chromatiaceae.</title>
        <authorList>
            <person name="Aviles F.A."/>
            <person name="Meyer T.E."/>
            <person name="Kyndt J.A."/>
        </authorList>
    </citation>
    <scope>NUCLEOTIDE SEQUENCE [LARGE SCALE GENOMIC DNA]</scope>
    <source>
        <strain evidence="3 4">DSM 11518</strain>
    </source>
</reference>
<organism evidence="3 4">
    <name type="scientific">Thiorhodococcus minor</name>
    <dbReference type="NCBI Taxonomy" id="57489"/>
    <lineage>
        <taxon>Bacteria</taxon>
        <taxon>Pseudomonadati</taxon>
        <taxon>Pseudomonadota</taxon>
        <taxon>Gammaproteobacteria</taxon>
        <taxon>Chromatiales</taxon>
        <taxon>Chromatiaceae</taxon>
        <taxon>Thiorhodococcus</taxon>
    </lineage>
</organism>
<evidence type="ECO:0000313" key="4">
    <source>
        <dbReference type="Proteomes" id="UP000483379"/>
    </source>
</evidence>
<name>A0A6M0JVW4_9GAMM</name>
<dbReference type="AlphaFoldDB" id="A0A6M0JVW4"/>
<dbReference type="RefSeq" id="WP_164450371.1">
    <property type="nucleotide sequence ID" value="NZ_JAAIJQ010000001.1"/>
</dbReference>
<keyword evidence="4" id="KW-1185">Reference proteome</keyword>
<dbReference type="InterPro" id="IPR036930">
    <property type="entry name" value="WGR_dom_sf"/>
</dbReference>
<feature type="domain" description="WGR" evidence="2">
    <location>
        <begin position="7"/>
        <end position="72"/>
    </location>
</feature>